<evidence type="ECO:0000313" key="11">
    <source>
        <dbReference type="Proteomes" id="UP000216189"/>
    </source>
</evidence>
<feature type="domain" description="Glycosyl-hydrolase 97 catalytic" evidence="7">
    <location>
        <begin position="308"/>
        <end position="460"/>
    </location>
</feature>
<dbReference type="InterPro" id="IPR013780">
    <property type="entry name" value="Glyco_hydro_b"/>
</dbReference>
<dbReference type="InterPro" id="IPR052720">
    <property type="entry name" value="Glycosyl_hydrolase_97"/>
</dbReference>
<dbReference type="Pfam" id="PF14509">
    <property type="entry name" value="GH97_C"/>
    <property type="match status" value="1"/>
</dbReference>
<dbReference type="Pfam" id="PF14508">
    <property type="entry name" value="GH97_N"/>
    <property type="match status" value="1"/>
</dbReference>
<dbReference type="Proteomes" id="UP000216189">
    <property type="component" value="Unassembled WGS sequence"/>
</dbReference>
<dbReference type="EMBL" id="NPJF01000051">
    <property type="protein sequence ID" value="OYP53944.1"/>
    <property type="molecule type" value="Genomic_DNA"/>
</dbReference>
<dbReference type="InterPro" id="IPR017853">
    <property type="entry name" value="GH"/>
</dbReference>
<accession>A0ABX4EFG7</accession>
<keyword evidence="5" id="KW-0326">Glycosidase</keyword>
<evidence type="ECO:0000313" key="10">
    <source>
        <dbReference type="EMBL" id="OYP53944.1"/>
    </source>
</evidence>
<sequence length="654" mass="73990">MQKVIFICLFLLSSFSMKAENRVVTSPNGKTIVKLVDDGGLLNYQVEYDGMLMLEPSGLGLRTDIDDFTKDLKFVKEESSRIEDTYTMDRTKASKVHYTANKLEVTYSTVQNHQITIVFQVSDNNVAYRYLIPQQNSGETKIVKVLEEASSFKLPQSTTTFLSPQITPMTGWKRSKPSYEEEYVAEAKLSEKSQFGVGYTFPCLFHVGNEGWVLISETGVDSHYCASRLSDWNAQRGYTIAFPQEGENNGVGSAFAAFGLPGVTPWRTITVGASLKPIVETTIPFDVVKPLYDRKYTYKPGRYTWSWLVWQDNSINYNDQVSFIDLASRMGYEYCLVDGLWDESMGHSGIEKLSSYAQDNGVNLMLWYNSNGYANDAPQGPRDIMNNSINRKKEMAWMQKNGIKGIKVDFFGGDKQETIKLYEDILSDANDYGLYVIFHGATMPRGWERMYPNYIASEAALASENVFFSEHHAKKEGFELTMHPFCRNTLGAFDWGGVIMNRYMSRDNKSRHPRYTSDVFEMATAITNQVAFNCVEITPESEKTLSDWEIDFLKKIPSQCDETRFLAGYPTKYFCVARRYGDTWMAAGINGTEQPIKVLLDLPEFAGKTVKLLLDKNKKKGQIVADSEMKQVKVGKNGKIAVVLQPMGGVILCE</sequence>
<evidence type="ECO:0000259" key="8">
    <source>
        <dbReference type="Pfam" id="PF14508"/>
    </source>
</evidence>
<dbReference type="SUPFAM" id="SSF51445">
    <property type="entry name" value="(Trans)glycosidases"/>
    <property type="match status" value="1"/>
</dbReference>
<dbReference type="Gene3D" id="3.20.20.70">
    <property type="entry name" value="Aldolase class I"/>
    <property type="match status" value="1"/>
</dbReference>
<dbReference type="InterPro" id="IPR029483">
    <property type="entry name" value="GH97_C"/>
</dbReference>
<feature type="chain" id="PRO_5046955154" evidence="6">
    <location>
        <begin position="20"/>
        <end position="654"/>
    </location>
</feature>
<feature type="domain" description="Glycosyl-hydrolase 97 N-terminal" evidence="8">
    <location>
        <begin position="24"/>
        <end position="290"/>
    </location>
</feature>
<keyword evidence="3" id="KW-0378">Hydrolase</keyword>
<name>A0ABX4EFG7_SEGBR</name>
<feature type="signal peptide" evidence="6">
    <location>
        <begin position="1"/>
        <end position="19"/>
    </location>
</feature>
<keyword evidence="6" id="KW-0732">Signal</keyword>
<keyword evidence="11" id="KW-1185">Reference proteome</keyword>
<comment type="subunit">
    <text evidence="2">Monomer.</text>
</comment>
<dbReference type="PANTHER" id="PTHR35803:SF2">
    <property type="entry name" value="RETAINING ALPHA-GALACTOSIDASE"/>
    <property type="match status" value="1"/>
</dbReference>
<gene>
    <name evidence="10" type="ORF">CIK91_10545</name>
</gene>
<evidence type="ECO:0000256" key="3">
    <source>
        <dbReference type="ARBA" id="ARBA00022801"/>
    </source>
</evidence>
<reference evidence="10 11" key="1">
    <citation type="submission" date="2017-08" db="EMBL/GenBank/DDBJ databases">
        <title>Comparative genomics of non-oral Prevotella species.</title>
        <authorList>
            <person name="Accetto T."/>
            <person name="Nograsek B."/>
            <person name="Avgustin G."/>
        </authorList>
    </citation>
    <scope>NUCLEOTIDE SEQUENCE [LARGE SCALE GENOMIC DNA]</scope>
    <source>
        <strain evidence="10 11">TC1-1</strain>
    </source>
</reference>
<dbReference type="Gene3D" id="2.70.98.10">
    <property type="match status" value="1"/>
</dbReference>
<evidence type="ECO:0000256" key="4">
    <source>
        <dbReference type="ARBA" id="ARBA00022837"/>
    </source>
</evidence>
<feature type="domain" description="Glycosyl-hydrolase 97 C-terminal oligomerisation" evidence="9">
    <location>
        <begin position="560"/>
        <end position="652"/>
    </location>
</feature>
<keyword evidence="4" id="KW-0106">Calcium</keyword>
<comment type="cofactor">
    <cofactor evidence="1">
        <name>Ca(2+)</name>
        <dbReference type="ChEBI" id="CHEBI:29108"/>
    </cofactor>
</comment>
<evidence type="ECO:0000256" key="2">
    <source>
        <dbReference type="ARBA" id="ARBA00011245"/>
    </source>
</evidence>
<dbReference type="InterPro" id="IPR013785">
    <property type="entry name" value="Aldolase_TIM"/>
</dbReference>
<dbReference type="Gene3D" id="2.60.40.1180">
    <property type="entry name" value="Golgi alpha-mannosidase II"/>
    <property type="match status" value="1"/>
</dbReference>
<dbReference type="RefSeq" id="WP_094448843.1">
    <property type="nucleotide sequence ID" value="NZ_CP091801.1"/>
</dbReference>
<comment type="caution">
    <text evidence="10">The sequence shown here is derived from an EMBL/GenBank/DDBJ whole genome shotgun (WGS) entry which is preliminary data.</text>
</comment>
<proteinExistence type="predicted"/>
<dbReference type="PANTHER" id="PTHR35803">
    <property type="entry name" value="GLUCAN 1,4-ALPHA-GLUCOSIDASE SUSB-RELATED"/>
    <property type="match status" value="1"/>
</dbReference>
<evidence type="ECO:0000256" key="5">
    <source>
        <dbReference type="ARBA" id="ARBA00023295"/>
    </source>
</evidence>
<evidence type="ECO:0000256" key="6">
    <source>
        <dbReference type="SAM" id="SignalP"/>
    </source>
</evidence>
<evidence type="ECO:0000256" key="1">
    <source>
        <dbReference type="ARBA" id="ARBA00001913"/>
    </source>
</evidence>
<evidence type="ECO:0000259" key="9">
    <source>
        <dbReference type="Pfam" id="PF14509"/>
    </source>
</evidence>
<organism evidence="10 11">
    <name type="scientific">Segatella bryantii</name>
    <name type="common">Prevotella bryantii</name>
    <dbReference type="NCBI Taxonomy" id="77095"/>
    <lineage>
        <taxon>Bacteria</taxon>
        <taxon>Pseudomonadati</taxon>
        <taxon>Bacteroidota</taxon>
        <taxon>Bacteroidia</taxon>
        <taxon>Bacteroidales</taxon>
        <taxon>Prevotellaceae</taxon>
        <taxon>Segatella</taxon>
    </lineage>
</organism>
<dbReference type="InterPro" id="IPR019563">
    <property type="entry name" value="GH97_catalytic"/>
</dbReference>
<dbReference type="Pfam" id="PF10566">
    <property type="entry name" value="Glyco_hydro_97"/>
    <property type="match status" value="1"/>
</dbReference>
<evidence type="ECO:0000259" key="7">
    <source>
        <dbReference type="Pfam" id="PF10566"/>
    </source>
</evidence>
<dbReference type="InterPro" id="IPR014718">
    <property type="entry name" value="GH-type_carb-bd"/>
</dbReference>
<dbReference type="InterPro" id="IPR029486">
    <property type="entry name" value="GH97_N"/>
</dbReference>
<protein>
    <submittedName>
        <fullName evidence="10">Alpha-glucosidase</fullName>
    </submittedName>
</protein>